<dbReference type="EMBL" id="GDID01004112">
    <property type="protein sequence ID" value="JAP92494.1"/>
    <property type="molecule type" value="Transcribed_RNA"/>
</dbReference>
<evidence type="ECO:0000313" key="2">
    <source>
        <dbReference type="EMBL" id="JAP92494.1"/>
    </source>
</evidence>
<keyword evidence="1" id="KW-0175">Coiled coil</keyword>
<proteinExistence type="predicted"/>
<reference evidence="2" key="1">
    <citation type="submission" date="2015-07" db="EMBL/GenBank/DDBJ databases">
        <title>Adaptation to a free-living lifestyle via gene acquisitions in the diplomonad Trepomonas sp. PC1.</title>
        <authorList>
            <person name="Xu F."/>
            <person name="Jerlstrom-Hultqvist J."/>
            <person name="Kolisko M."/>
            <person name="Simpson A.G.B."/>
            <person name="Roger A.J."/>
            <person name="Svard S.G."/>
            <person name="Andersson J.O."/>
        </authorList>
    </citation>
    <scope>NUCLEOTIDE SEQUENCE</scope>
    <source>
        <strain evidence="2">PC1</strain>
    </source>
</reference>
<protein>
    <submittedName>
        <fullName evidence="2">SF-assemblin</fullName>
    </submittedName>
</protein>
<organism evidence="2">
    <name type="scientific">Trepomonas sp. PC1</name>
    <dbReference type="NCBI Taxonomy" id="1076344"/>
    <lineage>
        <taxon>Eukaryota</taxon>
        <taxon>Metamonada</taxon>
        <taxon>Diplomonadida</taxon>
        <taxon>Hexamitidae</taxon>
        <taxon>Hexamitinae</taxon>
        <taxon>Trepomonas</taxon>
    </lineage>
</organism>
<feature type="non-terminal residue" evidence="2">
    <location>
        <position position="248"/>
    </location>
</feature>
<accession>A0A146K980</accession>
<feature type="coiled-coil region" evidence="1">
    <location>
        <begin position="65"/>
        <end position="110"/>
    </location>
</feature>
<gene>
    <name evidence="2" type="ORF">TPC1_15548</name>
</gene>
<name>A0A146K980_9EUKA</name>
<dbReference type="AlphaFoldDB" id="A0A146K980"/>
<sequence>AKLKVFKTELQQFQINLQKRIQDRQNQILEEMQQIQKATQHLDRILQVETRRRLQVTQEVKDKVQQNVEQNKHKVTEQIKELLEKNKENKEFLIEQKKALEIDCDNTKKELNKTFTDWTTAQMQSTQRLKIQLDQQRAKRLQEAVQLQNLMQQTEKQIGIRMNTWVQSVEQSVVRQFLQQTNANKEYETEMATGISNFGSTGGMMQKMLLEEAEKRNQQLTEVAKTLEKCTEMIQGSVTQLAKFGTKE</sequence>
<evidence type="ECO:0000256" key="1">
    <source>
        <dbReference type="SAM" id="Coils"/>
    </source>
</evidence>
<feature type="non-terminal residue" evidence="2">
    <location>
        <position position="1"/>
    </location>
</feature>